<dbReference type="PROSITE" id="PS51805">
    <property type="entry name" value="EPHD"/>
    <property type="match status" value="2"/>
</dbReference>
<dbReference type="InterPro" id="IPR019786">
    <property type="entry name" value="Zinc_finger_PHD-type_CS"/>
</dbReference>
<feature type="domain" description="PHD-type" evidence="25">
    <location>
        <begin position="9"/>
        <end position="112"/>
    </location>
</feature>
<dbReference type="OrthoDB" id="308383at2759"/>
<dbReference type="FunFam" id="3.30.40.10:FF:000852">
    <property type="entry name" value="Histone-lysine N-methyltransferase 2C"/>
    <property type="match status" value="1"/>
</dbReference>
<dbReference type="Pfam" id="PF05965">
    <property type="entry name" value="FYRC"/>
    <property type="match status" value="1"/>
</dbReference>
<evidence type="ECO:0000256" key="19">
    <source>
        <dbReference type="PROSITE-ProRule" id="PRU00175"/>
    </source>
</evidence>
<feature type="non-terminal residue" evidence="26">
    <location>
        <position position="1"/>
    </location>
</feature>
<feature type="region of interest" description="Disordered" evidence="20">
    <location>
        <begin position="4326"/>
        <end position="4374"/>
    </location>
</feature>
<dbReference type="PANTHER" id="PTHR45888:SF1">
    <property type="entry name" value="HISTONE-LYSINE N-METHYLTRANSFERASE 2C"/>
    <property type="match status" value="1"/>
</dbReference>
<evidence type="ECO:0000256" key="8">
    <source>
        <dbReference type="ARBA" id="ARBA00022737"/>
    </source>
</evidence>
<dbReference type="Gene3D" id="1.10.30.10">
    <property type="entry name" value="High mobility group box domain"/>
    <property type="match status" value="1"/>
</dbReference>
<dbReference type="CDD" id="cd15513">
    <property type="entry name" value="PHD5_KMT2C_like"/>
    <property type="match status" value="1"/>
</dbReference>
<feature type="region of interest" description="Disordered" evidence="20">
    <location>
        <begin position="3299"/>
        <end position="3449"/>
    </location>
</feature>
<dbReference type="CDD" id="cd15600">
    <property type="entry name" value="PHD6_KMT2C"/>
    <property type="match status" value="1"/>
</dbReference>
<dbReference type="GO" id="GO:0003713">
    <property type="term" value="F:transcription coactivator activity"/>
    <property type="evidence" value="ECO:0007669"/>
    <property type="project" value="TreeGrafter"/>
</dbReference>
<dbReference type="InterPro" id="IPR034732">
    <property type="entry name" value="EPHD"/>
</dbReference>
<evidence type="ECO:0000259" key="21">
    <source>
        <dbReference type="PROSITE" id="PS50016"/>
    </source>
</evidence>
<feature type="compositionally biased region" description="Polar residues" evidence="20">
    <location>
        <begin position="1786"/>
        <end position="1804"/>
    </location>
</feature>
<keyword evidence="12" id="KW-0007">Acetylation</keyword>
<feature type="region of interest" description="Disordered" evidence="20">
    <location>
        <begin position="3915"/>
        <end position="3939"/>
    </location>
</feature>
<feature type="compositionally biased region" description="Polar residues" evidence="20">
    <location>
        <begin position="3384"/>
        <end position="3398"/>
    </location>
</feature>
<feature type="region of interest" description="Disordered" evidence="20">
    <location>
        <begin position="294"/>
        <end position="349"/>
    </location>
</feature>
<evidence type="ECO:0000256" key="1">
    <source>
        <dbReference type="ARBA" id="ARBA00004123"/>
    </source>
</evidence>
<keyword evidence="15" id="KW-0804">Transcription</keyword>
<dbReference type="Gene3D" id="3.30.40.10">
    <property type="entry name" value="Zinc/RING finger domain, C3HC4 (zinc finger)"/>
    <property type="match status" value="5"/>
</dbReference>
<feature type="compositionally biased region" description="Basic residues" evidence="20">
    <location>
        <begin position="540"/>
        <end position="552"/>
    </location>
</feature>
<dbReference type="InterPro" id="IPR011011">
    <property type="entry name" value="Znf_FYVE_PHD"/>
</dbReference>
<dbReference type="Gene3D" id="3.30.160.360">
    <property type="match status" value="1"/>
</dbReference>
<dbReference type="CDD" id="cd15511">
    <property type="entry name" value="PHD3_KMT2C"/>
    <property type="match status" value="1"/>
</dbReference>
<evidence type="ECO:0000259" key="24">
    <source>
        <dbReference type="PROSITE" id="PS50868"/>
    </source>
</evidence>
<dbReference type="InterPro" id="IPR046341">
    <property type="entry name" value="SET_dom_sf"/>
</dbReference>
<dbReference type="InterPro" id="IPR036910">
    <property type="entry name" value="HMG_box_dom_sf"/>
</dbReference>
<keyword evidence="4" id="KW-0489">Methyltransferase</keyword>
<keyword evidence="3" id="KW-0597">Phosphoprotein</keyword>
<feature type="compositionally biased region" description="Polar residues" evidence="20">
    <location>
        <begin position="3226"/>
        <end position="3243"/>
    </location>
</feature>
<dbReference type="CDD" id="cd22026">
    <property type="entry name" value="HMG-box_KMT2C"/>
    <property type="match status" value="1"/>
</dbReference>
<dbReference type="GO" id="GO:0045944">
    <property type="term" value="P:positive regulation of transcription by RNA polymerase II"/>
    <property type="evidence" value="ECO:0007669"/>
    <property type="project" value="TreeGrafter"/>
</dbReference>
<dbReference type="InterPro" id="IPR037877">
    <property type="entry name" value="PHD3_KMT2C"/>
</dbReference>
<dbReference type="FunFam" id="1.10.30.10:FF:000009">
    <property type="entry name" value="Histone-lysine N-methyltransferase"/>
    <property type="match status" value="1"/>
</dbReference>
<feature type="region of interest" description="Disordered" evidence="20">
    <location>
        <begin position="1309"/>
        <end position="1330"/>
    </location>
</feature>
<evidence type="ECO:0000256" key="6">
    <source>
        <dbReference type="ARBA" id="ARBA00022691"/>
    </source>
</evidence>
<feature type="compositionally biased region" description="Basic and acidic residues" evidence="20">
    <location>
        <begin position="1992"/>
        <end position="2006"/>
    </location>
</feature>
<feature type="compositionally biased region" description="Basic and acidic residues" evidence="20">
    <location>
        <begin position="932"/>
        <end position="954"/>
    </location>
</feature>
<organism evidence="26">
    <name type="scientific">Tetraodon nigroviridis</name>
    <name type="common">Spotted green pufferfish</name>
    <name type="synonym">Chelonodon nigroviridis</name>
    <dbReference type="NCBI Taxonomy" id="99883"/>
    <lineage>
        <taxon>Eukaryota</taxon>
        <taxon>Metazoa</taxon>
        <taxon>Chordata</taxon>
        <taxon>Craniata</taxon>
        <taxon>Vertebrata</taxon>
        <taxon>Euteleostomi</taxon>
        <taxon>Actinopterygii</taxon>
        <taxon>Neopterygii</taxon>
        <taxon>Teleostei</taxon>
        <taxon>Neoteleostei</taxon>
        <taxon>Acanthomorphata</taxon>
        <taxon>Eupercaria</taxon>
        <taxon>Tetraodontiformes</taxon>
        <taxon>Tetradontoidea</taxon>
        <taxon>Tetraodontidae</taxon>
        <taxon>Tetraodon</taxon>
    </lineage>
</organism>
<feature type="region of interest" description="Disordered" evidence="20">
    <location>
        <begin position="1376"/>
        <end position="1586"/>
    </location>
</feature>
<dbReference type="SMART" id="SM00184">
    <property type="entry name" value="RING"/>
    <property type="match status" value="4"/>
</dbReference>
<evidence type="ECO:0000313" key="26">
    <source>
        <dbReference type="EMBL" id="CAG07622.1"/>
    </source>
</evidence>
<dbReference type="InterPro" id="IPR047005">
    <property type="entry name" value="KMT2C_PHD6"/>
</dbReference>
<dbReference type="FunFam" id="3.30.40.10:FF:000080">
    <property type="entry name" value="Histone-lysine N-methyltransferase 2C"/>
    <property type="match status" value="1"/>
</dbReference>
<dbReference type="GO" id="GO:0044666">
    <property type="term" value="C:MLL3/4 complex"/>
    <property type="evidence" value="ECO:0007669"/>
    <property type="project" value="InterPro"/>
</dbReference>
<dbReference type="CDD" id="cd15697">
    <property type="entry name" value="ePHD2_KMT2C"/>
    <property type="match status" value="1"/>
</dbReference>
<keyword evidence="14" id="KW-0175">Coiled coil</keyword>
<feature type="non-terminal residue" evidence="26">
    <location>
        <position position="4527"/>
    </location>
</feature>
<keyword evidence="9 19" id="KW-0863">Zinc-finger</keyword>
<evidence type="ECO:0000256" key="12">
    <source>
        <dbReference type="ARBA" id="ARBA00022990"/>
    </source>
</evidence>
<dbReference type="Pfam" id="PF00628">
    <property type="entry name" value="PHD"/>
    <property type="match status" value="3"/>
</dbReference>
<feature type="domain" description="PHD-type" evidence="21">
    <location>
        <begin position="669"/>
        <end position="722"/>
    </location>
</feature>
<feature type="compositionally biased region" description="Low complexity" evidence="20">
    <location>
        <begin position="1765"/>
        <end position="1776"/>
    </location>
</feature>
<feature type="domain" description="PHD-type" evidence="21">
    <location>
        <begin position="719"/>
        <end position="769"/>
    </location>
</feature>
<dbReference type="PROSITE" id="PS51542">
    <property type="entry name" value="FYRN"/>
    <property type="match status" value="1"/>
</dbReference>
<dbReference type="GO" id="GO:0140945">
    <property type="term" value="F:histone H3K4 monomethyltransferase activity"/>
    <property type="evidence" value="ECO:0007669"/>
    <property type="project" value="UniProtKB-EC"/>
</dbReference>
<feature type="region of interest" description="Disordered" evidence="20">
    <location>
        <begin position="3151"/>
        <end position="3285"/>
    </location>
</feature>
<feature type="compositionally biased region" description="Low complexity" evidence="20">
    <location>
        <begin position="3616"/>
        <end position="3625"/>
    </location>
</feature>
<comment type="caution">
    <text evidence="26">The sequence shown here is derived from an EMBL/GenBank/DDBJ whole genome shotgun (WGS) entry which is preliminary data.</text>
</comment>
<feature type="region of interest" description="Disordered" evidence="20">
    <location>
        <begin position="2383"/>
        <end position="2444"/>
    </location>
</feature>
<evidence type="ECO:0000256" key="14">
    <source>
        <dbReference type="ARBA" id="ARBA00023054"/>
    </source>
</evidence>
<feature type="compositionally biased region" description="Basic and acidic residues" evidence="20">
    <location>
        <begin position="3598"/>
        <end position="3614"/>
    </location>
</feature>
<dbReference type="InterPro" id="IPR013083">
    <property type="entry name" value="Znf_RING/FYVE/PHD"/>
</dbReference>
<dbReference type="InterPro" id="IPR003616">
    <property type="entry name" value="Post-SET_dom"/>
</dbReference>
<evidence type="ECO:0000256" key="10">
    <source>
        <dbReference type="ARBA" id="ARBA00022833"/>
    </source>
</evidence>
<keyword evidence="8" id="KW-0677">Repeat</keyword>
<keyword evidence="10" id="KW-0862">Zinc</keyword>
<dbReference type="FunFam" id="3.30.160.360:FF:000001">
    <property type="entry name" value="Histone-lysine N-methyltransferase"/>
    <property type="match status" value="1"/>
</dbReference>
<evidence type="ECO:0000256" key="7">
    <source>
        <dbReference type="ARBA" id="ARBA00022723"/>
    </source>
</evidence>
<feature type="compositionally biased region" description="Low complexity" evidence="20">
    <location>
        <begin position="1008"/>
        <end position="1022"/>
    </location>
</feature>
<feature type="domain" description="SET" evidence="23">
    <location>
        <begin position="4387"/>
        <end position="4503"/>
    </location>
</feature>
<dbReference type="InterPro" id="IPR041968">
    <property type="entry name" value="KMT2C_ePHD2"/>
</dbReference>
<feature type="region of interest" description="Disordered" evidence="20">
    <location>
        <begin position="2739"/>
        <end position="2760"/>
    </location>
</feature>
<feature type="region of interest" description="Disordered" evidence="20">
    <location>
        <begin position="3585"/>
        <end position="3625"/>
    </location>
</feature>
<proteinExistence type="predicted"/>
<feature type="domain" description="PHD-type" evidence="21">
    <location>
        <begin position="796"/>
        <end position="851"/>
    </location>
</feature>
<feature type="domain" description="Post-SET" evidence="24">
    <location>
        <begin position="4511"/>
        <end position="4527"/>
    </location>
</feature>
<feature type="region of interest" description="Disordered" evidence="20">
    <location>
        <begin position="1198"/>
        <end position="1220"/>
    </location>
</feature>
<dbReference type="SMART" id="SM00542">
    <property type="entry name" value="FYRC"/>
    <property type="match status" value="1"/>
</dbReference>
<evidence type="ECO:0000256" key="18">
    <source>
        <dbReference type="ARBA" id="ARBA00049353"/>
    </source>
</evidence>
<feature type="compositionally biased region" description="Polar residues" evidence="20">
    <location>
        <begin position="2393"/>
        <end position="2412"/>
    </location>
</feature>
<evidence type="ECO:0000256" key="3">
    <source>
        <dbReference type="ARBA" id="ARBA00022553"/>
    </source>
</evidence>
<dbReference type="PROSITE" id="PS50089">
    <property type="entry name" value="ZF_RING_2"/>
    <property type="match status" value="1"/>
</dbReference>
<feature type="compositionally biased region" description="Basic residues" evidence="20">
    <location>
        <begin position="2739"/>
        <end position="2752"/>
    </location>
</feature>
<evidence type="ECO:0000256" key="4">
    <source>
        <dbReference type="ARBA" id="ARBA00022603"/>
    </source>
</evidence>
<keyword evidence="7" id="KW-0479">Metal-binding</keyword>
<evidence type="ECO:0000256" key="2">
    <source>
        <dbReference type="ARBA" id="ARBA00022481"/>
    </source>
</evidence>
<feature type="region of interest" description="Disordered" evidence="20">
    <location>
        <begin position="1099"/>
        <end position="1137"/>
    </location>
</feature>
<feature type="compositionally biased region" description="Polar residues" evidence="20">
    <location>
        <begin position="1887"/>
        <end position="1909"/>
    </location>
</feature>
<dbReference type="SMART" id="SM00398">
    <property type="entry name" value="HMG"/>
    <property type="match status" value="1"/>
</dbReference>
<reference evidence="26" key="1">
    <citation type="journal article" date="2004" name="Nature">
        <title>Genome duplication in the teleost fish Tetraodon nigroviridis reveals the early vertebrate proto-karyotype.</title>
        <authorList>
            <person name="Jaillon O."/>
            <person name="Aury J.-M."/>
            <person name="Brunet F."/>
            <person name="Petit J.-L."/>
            <person name="Stange-Thomann N."/>
            <person name="Mauceli E."/>
            <person name="Bouneau L."/>
            <person name="Fischer C."/>
            <person name="Ozouf-Costaz C."/>
            <person name="Bernot A."/>
            <person name="Nicaud S."/>
            <person name="Jaffe D."/>
            <person name="Fisher S."/>
            <person name="Lutfalla G."/>
            <person name="Dossat C."/>
            <person name="Segurens B."/>
            <person name="Dasilva C."/>
            <person name="Salanoubat M."/>
            <person name="Levy M."/>
            <person name="Boudet N."/>
            <person name="Castellano S."/>
            <person name="Anthouard V."/>
            <person name="Jubin C."/>
            <person name="Castelli V."/>
            <person name="Katinka M."/>
            <person name="Vacherie B."/>
            <person name="Biemont C."/>
            <person name="Skalli Z."/>
            <person name="Cattolico L."/>
            <person name="Poulain J."/>
            <person name="De Berardinis V."/>
            <person name="Cruaud C."/>
            <person name="Duprat S."/>
            <person name="Brottier P."/>
            <person name="Coutanceau J.-P."/>
            <person name="Gouzy J."/>
            <person name="Parra G."/>
            <person name="Lardier G."/>
            <person name="Chapple C."/>
            <person name="McKernan K.J."/>
            <person name="McEwan P."/>
            <person name="Bosak S."/>
            <person name="Kellis M."/>
            <person name="Volff J.-N."/>
            <person name="Guigo R."/>
            <person name="Zody M.C."/>
            <person name="Mesirov J."/>
            <person name="Lindblad-Toh K."/>
            <person name="Birren B."/>
            <person name="Nusbaum C."/>
            <person name="Kahn D."/>
            <person name="Robinson-Rechavi M."/>
            <person name="Laudet V."/>
            <person name="Schachter V."/>
            <person name="Quetier F."/>
            <person name="Saurin W."/>
            <person name="Scarpelli C."/>
            <person name="Wincker P."/>
            <person name="Lander E.S."/>
            <person name="Weissenbach J."/>
            <person name="Roest Crollius H."/>
        </authorList>
    </citation>
    <scope>NUCLEOTIDE SEQUENCE [LARGE SCALE GENOMIC DNA]</scope>
</reference>
<dbReference type="PROSITE" id="PS50016">
    <property type="entry name" value="ZF_PHD_2"/>
    <property type="match status" value="4"/>
</dbReference>
<feature type="region of interest" description="Disordered" evidence="20">
    <location>
        <begin position="380"/>
        <end position="403"/>
    </location>
</feature>
<comment type="subcellular location">
    <subcellularLocation>
        <location evidence="1">Nucleus</location>
    </subcellularLocation>
</comment>
<accession>Q4RVG0</accession>
<dbReference type="InterPro" id="IPR003889">
    <property type="entry name" value="FYrich_C"/>
</dbReference>
<feature type="domain" description="PHD-type" evidence="25">
    <location>
        <begin position="4013"/>
        <end position="4121"/>
    </location>
</feature>
<dbReference type="InterPro" id="IPR009071">
    <property type="entry name" value="HMG_box_dom"/>
</dbReference>
<comment type="catalytic activity">
    <reaction evidence="18">
        <text>L-lysyl(4)-[histone H3] + S-adenosyl-L-methionine = N(6)-methyl-L-lysyl(4)-[histone H3] + S-adenosyl-L-homocysteine + H(+)</text>
        <dbReference type="Rhea" id="RHEA:60264"/>
        <dbReference type="Rhea" id="RHEA-COMP:15543"/>
        <dbReference type="Rhea" id="RHEA-COMP:15547"/>
        <dbReference type="ChEBI" id="CHEBI:15378"/>
        <dbReference type="ChEBI" id="CHEBI:29969"/>
        <dbReference type="ChEBI" id="CHEBI:57856"/>
        <dbReference type="ChEBI" id="CHEBI:59789"/>
        <dbReference type="ChEBI" id="CHEBI:61929"/>
        <dbReference type="EC" id="2.1.1.364"/>
    </reaction>
    <physiologicalReaction direction="left-to-right" evidence="18">
        <dbReference type="Rhea" id="RHEA:60265"/>
    </physiologicalReaction>
</comment>
<gene>
    <name evidence="26" type="ORF">GSTENG00028349001</name>
</gene>
<evidence type="ECO:0000256" key="17">
    <source>
        <dbReference type="ARBA" id="ARBA00023620"/>
    </source>
</evidence>
<feature type="region of interest" description="Disordered" evidence="20">
    <location>
        <begin position="210"/>
        <end position="236"/>
    </location>
</feature>
<dbReference type="PROSITE" id="PS50280">
    <property type="entry name" value="SET"/>
    <property type="match status" value="1"/>
</dbReference>
<feature type="compositionally biased region" description="Low complexity" evidence="20">
    <location>
        <begin position="1457"/>
        <end position="1478"/>
    </location>
</feature>
<feature type="compositionally biased region" description="Low complexity" evidence="20">
    <location>
        <begin position="1381"/>
        <end position="1415"/>
    </location>
</feature>
<evidence type="ECO:0000256" key="15">
    <source>
        <dbReference type="ARBA" id="ARBA00023163"/>
    </source>
</evidence>
<dbReference type="InterPro" id="IPR001214">
    <property type="entry name" value="SET_dom"/>
</dbReference>
<feature type="compositionally biased region" description="Polar residues" evidence="20">
    <location>
        <begin position="1637"/>
        <end position="1678"/>
    </location>
</feature>
<feature type="compositionally biased region" description="Low complexity" evidence="20">
    <location>
        <begin position="1873"/>
        <end position="1884"/>
    </location>
</feature>
<dbReference type="InterPro" id="IPR019787">
    <property type="entry name" value="Znf_PHD-finger"/>
</dbReference>
<feature type="domain" description="PHD-type" evidence="21">
    <location>
        <begin position="122"/>
        <end position="172"/>
    </location>
</feature>
<dbReference type="InterPro" id="IPR001841">
    <property type="entry name" value="Znf_RING"/>
</dbReference>
<feature type="compositionally biased region" description="Pro residues" evidence="20">
    <location>
        <begin position="3517"/>
        <end position="3530"/>
    </location>
</feature>
<feature type="domain" description="RING-type" evidence="22">
    <location>
        <begin position="125"/>
        <end position="170"/>
    </location>
</feature>
<evidence type="ECO:0000256" key="20">
    <source>
        <dbReference type="SAM" id="MobiDB-lite"/>
    </source>
</evidence>
<dbReference type="PROSITE" id="PS01359">
    <property type="entry name" value="ZF_PHD_1"/>
    <property type="match status" value="1"/>
</dbReference>
<dbReference type="GO" id="GO:0032259">
    <property type="term" value="P:methylation"/>
    <property type="evidence" value="ECO:0007669"/>
    <property type="project" value="UniProtKB-KW"/>
</dbReference>
<keyword evidence="2" id="KW-0488">Methylation</keyword>
<dbReference type="Pfam" id="PF00856">
    <property type="entry name" value="SET"/>
    <property type="match status" value="1"/>
</dbReference>
<keyword evidence="6" id="KW-0949">S-adenosyl-L-methionine</keyword>
<dbReference type="SUPFAM" id="SSF57903">
    <property type="entry name" value="FYVE/PHD zinc finger"/>
    <property type="match status" value="4"/>
</dbReference>
<keyword evidence="13" id="KW-0805">Transcription regulation</keyword>
<dbReference type="SMART" id="SM00508">
    <property type="entry name" value="PostSET"/>
    <property type="match status" value="1"/>
</dbReference>
<feature type="compositionally biased region" description="Polar residues" evidence="20">
    <location>
        <begin position="3326"/>
        <end position="3338"/>
    </location>
</feature>
<dbReference type="EMBL" id="CAAE01014992">
    <property type="protein sequence ID" value="CAG07622.1"/>
    <property type="molecule type" value="Genomic_DNA"/>
</dbReference>
<evidence type="ECO:0000256" key="13">
    <source>
        <dbReference type="ARBA" id="ARBA00023015"/>
    </source>
</evidence>
<evidence type="ECO:0000256" key="9">
    <source>
        <dbReference type="ARBA" id="ARBA00022771"/>
    </source>
</evidence>
<keyword evidence="16" id="KW-0539">Nucleus</keyword>
<reference evidence="26" key="2">
    <citation type="submission" date="2004-02" db="EMBL/GenBank/DDBJ databases">
        <authorList>
            <consortium name="Genoscope"/>
            <consortium name="Whitehead Institute Centre for Genome Research"/>
        </authorList>
    </citation>
    <scope>NUCLEOTIDE SEQUENCE</scope>
</reference>
<evidence type="ECO:0000256" key="5">
    <source>
        <dbReference type="ARBA" id="ARBA00022679"/>
    </source>
</evidence>
<feature type="region of interest" description="Disordered" evidence="20">
    <location>
        <begin position="3511"/>
        <end position="3530"/>
    </location>
</feature>
<keyword evidence="11" id="KW-0156">Chromatin regulator</keyword>
<feature type="region of interest" description="Disordered" evidence="20">
    <location>
        <begin position="2986"/>
        <end position="3007"/>
    </location>
</feature>
<feature type="compositionally biased region" description="Low complexity" evidence="20">
    <location>
        <begin position="321"/>
        <end position="331"/>
    </location>
</feature>
<dbReference type="FunFam" id="3.30.40.10:FF:001142">
    <property type="entry name" value="Histone-lysine N-methyltransferase"/>
    <property type="match status" value="1"/>
</dbReference>
<evidence type="ECO:0000259" key="23">
    <source>
        <dbReference type="PROSITE" id="PS50280"/>
    </source>
</evidence>
<dbReference type="Pfam" id="PF13771">
    <property type="entry name" value="zf-HC5HC2H"/>
    <property type="match status" value="2"/>
</dbReference>
<dbReference type="GO" id="GO:0008270">
    <property type="term" value="F:zinc ion binding"/>
    <property type="evidence" value="ECO:0007669"/>
    <property type="project" value="UniProtKB-KW"/>
</dbReference>
<feature type="compositionally biased region" description="Polar residues" evidence="20">
    <location>
        <begin position="3166"/>
        <end position="3183"/>
    </location>
</feature>
<feature type="compositionally biased region" description="Pro residues" evidence="20">
    <location>
        <begin position="1106"/>
        <end position="1125"/>
    </location>
</feature>
<feature type="compositionally biased region" description="Polar residues" evidence="20">
    <location>
        <begin position="1957"/>
        <end position="1989"/>
    </location>
</feature>
<dbReference type="SMART" id="SM00541">
    <property type="entry name" value="FYRN"/>
    <property type="match status" value="1"/>
</dbReference>
<keyword evidence="5" id="KW-0808">Transferase</keyword>
<feature type="compositionally biased region" description="Basic and acidic residues" evidence="20">
    <location>
        <begin position="3302"/>
        <end position="3324"/>
    </location>
</feature>
<evidence type="ECO:0000259" key="22">
    <source>
        <dbReference type="PROSITE" id="PS50089"/>
    </source>
</evidence>
<feature type="region of interest" description="Disordered" evidence="20">
    <location>
        <begin position="1623"/>
        <end position="2088"/>
    </location>
</feature>
<feature type="compositionally biased region" description="Polar residues" evidence="20">
    <location>
        <begin position="383"/>
        <end position="395"/>
    </location>
</feature>
<evidence type="ECO:0000256" key="16">
    <source>
        <dbReference type="ARBA" id="ARBA00023242"/>
    </source>
</evidence>
<evidence type="ECO:0000256" key="11">
    <source>
        <dbReference type="ARBA" id="ARBA00022853"/>
    </source>
</evidence>
<feature type="compositionally biased region" description="Low complexity" evidence="20">
    <location>
        <begin position="558"/>
        <end position="571"/>
    </location>
</feature>
<dbReference type="KEGG" id="tng:GSTEN00028349G001"/>
<dbReference type="SMART" id="SM00317">
    <property type="entry name" value="SET"/>
    <property type="match status" value="1"/>
</dbReference>
<dbReference type="InterPro" id="IPR001965">
    <property type="entry name" value="Znf_PHD"/>
</dbReference>
<dbReference type="SMART" id="SM00249">
    <property type="entry name" value="PHD"/>
    <property type="match status" value="6"/>
</dbReference>
<feature type="compositionally biased region" description="Polar residues" evidence="20">
    <location>
        <begin position="4345"/>
        <end position="4361"/>
    </location>
</feature>
<feature type="region of interest" description="Disordered" evidence="20">
    <location>
        <begin position="932"/>
        <end position="1069"/>
    </location>
</feature>
<dbReference type="FunFam" id="3.30.40.10:FF:000002">
    <property type="entry name" value="Histone-lysine N-methyltransferase"/>
    <property type="match status" value="1"/>
</dbReference>
<dbReference type="Gene3D" id="2.170.270.10">
    <property type="entry name" value="SET domain"/>
    <property type="match status" value="1"/>
</dbReference>
<dbReference type="InterPro" id="IPR003888">
    <property type="entry name" value="FYrich_N"/>
</dbReference>
<evidence type="ECO:0000259" key="25">
    <source>
        <dbReference type="PROSITE" id="PS51805"/>
    </source>
</evidence>
<dbReference type="CDD" id="cd15509">
    <property type="entry name" value="PHD1_KMT2C_like"/>
    <property type="match status" value="1"/>
</dbReference>
<name>Q4RVG0_TETNG</name>
<dbReference type="PROSITE" id="PS51543">
    <property type="entry name" value="FYRC"/>
    <property type="match status" value="1"/>
</dbReference>
<feature type="region of interest" description="Disordered" evidence="20">
    <location>
        <begin position="514"/>
        <end position="632"/>
    </location>
</feature>
<dbReference type="Pfam" id="PF05964">
    <property type="entry name" value="FYRN"/>
    <property type="match status" value="1"/>
</dbReference>
<dbReference type="SUPFAM" id="SSF47095">
    <property type="entry name" value="HMG-box"/>
    <property type="match status" value="1"/>
</dbReference>
<feature type="compositionally biased region" description="Low complexity" evidence="20">
    <location>
        <begin position="2057"/>
        <end position="2067"/>
    </location>
</feature>
<dbReference type="SUPFAM" id="SSF82199">
    <property type="entry name" value="SET domain"/>
    <property type="match status" value="1"/>
</dbReference>
<feature type="compositionally biased region" description="Acidic residues" evidence="20">
    <location>
        <begin position="2383"/>
        <end position="2392"/>
    </location>
</feature>
<sequence>DRTSRFWDELSHVGLPQHLNVQSLFESGQCWAHQSCALWSEGVFQGEGQSLLNVDRAIYSGSTKHCAYCKRLGASIKCCAEGCAQLYHYPCAGAAGTFQDIRSFSLLCPEHTEQAIHKFVDDVHCTLCDSPGDLLDQLFCTSCGQHYHGICLDMAVTPLRRAGWQCPECKICQTCKWLHLECERQNSGQAEIHPREDYICSSCRSPAAEQTEDMDTSPELNPQSAAMHTDAETDLQPAKKHTDLEFGTKLPPKMHNDPKSQLLAVPLHSDPGPVQATVQEEKLDASAARPDVSATLDLEGEPTESAVSETPAEFKTETKAARSSTERSTSSVAPMQEPESFPVEPSLKPLPTQDAASVIKPAKTEVCSAEGLLTFSTKDSKAISPTTKEPSTTSVPHAEQPMEVSLSKPLKTEEVGEPLTEGVQKESLMEKGEGVFYRNLSESVKPLGSCKAEEKLAVEDIKASLSLSNQSTEETPLKTSVERLAEMISFPSHSPLGRGASPRELLQTQSRPLLGDHSSAVPTTTLIPLPPKIGMGKPAITKRKFSPGRPRVKQGAWSPHSSVSSPLSWSPDQPEGWDVQKTRQSSGSPGWTIRVGRGSGFPGRRRPRGAGLSGRAGRGRARGKNGANASINPGVITVETPYPVKEEEENAMHNTVVIFSSNDNFTLKQDMCVVCGSFGLGAEGRLLACAQCGQCYHPYCVGIKINKVVLSKGWRCLECTVCEACGQATDPGRLLLCDDCDISYHTYCLDPPLQNVPKDSWKCKWCVTCTQCGATTPGLRCEWQKNYTQCAPCASLMTCPICLVDYSEGTTILQCRQCDRWFHASCQSLHSEEDVEKAAENGFNCTMCRTFKTTKGLGTVLLRLKPWTVLFLLVAVSVLICFSPFVATVMTKARDVIDPQVMTQIFTKAKEMEHSRDEDMEDNREAELLDCEVKSDSSLEREPVEDDSKGVDGGKKRKRKPYRPGIGGFMVRQRNRPGQGPGKAKRSLCRKDSSGSMSEIPPGKDEAPQQLPSLPDQLQDVDSSPPAFGGLDIGPLTESSPVAPPSQIGRRTPRSLPEEPLDGILSPELDKMVTDESILSKLQKIPELEGKDVEDLFTAVLSPSTNQPPPPPQVPHPQGPGPFPTAPGTRMPHHNTGNPMFPRMPMINGLMGPSQQRFSINQGAGPCVPDTFPPLNRMPFTDNPRDKKFNQMPKEAVGPWPSSAHVPGPTPPGPLPEGETEAMSNAQRSTLKWEKEETLGELATVAPVLYTNVNYPNLKDEYPDWSTRVKQIAKLWRKASSQDRAPYVQKARDNRAALRINKVQMSNETMKRHHLQQQQQPPEVFDPNIPLDTELLFKDPLKPKESEHEQEWKFRQQMRQKSKQLAKIEATQKLEQVKNEQLQQQQQQQQSNTQSEGNGSNSGSQSPASQPSNGSMSPMQQHNCKEGFARPQLPGTPTSCPPEDVFLRPPPPPPSGPSSQPQSPQVFSPGSSGSRPSSPWDPYAKMVGTPRPPNIGPNTCRRIPVESGKSPSSLMEHQERGRPSPAHESFGSPTSISSDPYAKPPDTPRPTSEIDPFLKPIGPPRVSQAAQGRPPMGSPGRDPYSRPMIRNEAYQRMAQNRMILSDPYSRPLLAPIPGSNEAGSVPLFKTPMPPPQTQDAFNRQGTNCTERFSQNHQNDPYAHSPQTPRPSGNENFTSPPRIGQHHSQMHSFAQPGPVNQMVRNPYAHAPSTPRPDHFTYDPFVQPSQSPGGRCTNEPGSQPRPFFESFARAPGTPRPHDNYGQPSNPSPSSDPYSQAPSTPRPTGMNQFTQQAHPGQRMSPSHSMDPYAQPPGTPRPSVGERYSKSPGSQRGQMEPFVSASGPSRSDDVFSQPGIQRPMPNDPYAQPPGTPRPGQGPRLGPMGSQDPFSSPQGRLQEPFSHQGSQTPKHPSISEDGFTQSPSRRPAQTPGHDPFEQTSIIHCPQSAEKVDMKDQSGVGSSGTVPQATSQLSNNSQMPSTPSEAQSVSLAESEERLRQRQRIRELILKQQQQRSAIRQERGPQDTAGNLTGPRPWTQEANVQQGEMFNRPPPPYPGQGPMRGPMRFPGPFPGDQRFPFPNEGQGPRTPLPGDPSLRHQGPRMAFPPLGPHGPQEFFQRGPHPGQGVPPQMRRPMPAEMAKSIGGNSMGIPQHFSAHGMPVQQHNIMGQPFIELRHRAAENRPRMPFPPGAMPGNNIDLNMHVQRPPGFPGVPDSRFPINQGLRMVDPMVSQAGHVQRSGSMDSLHQQGQMPGNSELKQSLLMRSMSQPASNETQNMSASVVLAVPPVGQMENVSVTSSEAVEEKLDAEESAVKDLEDVEVKDLVDADLENLNLDPDDGKDLDLETNDLHLDDFLTSGKFDIIAYTDPDLDDIKKDMFNEELDLSDPIDDNADSSDMSKNPSTGADASTSASLLVQAEASHDQSSAEVKLETPGGQDSGPVVSGPEIKTEVKDCQKPSVVGEHQAITSNQQGALSDPTPVLSSLLIKQQPEEQPLNPVMESVSQGSNLMPQQNQAIDTQCAPGIVMAQPMSEATSSGESSMTGFGADHQAAPAPGVDQGSLTQAQQAALNQTMGQNSQHRPLLLEEQPLLLQDLLDQERQEQQQQRQMQAMIRQRSSDSFFPNIDFDAITDPIMKAKMVALKGINKVMVQNNMGMAPMVINRIPSGPAPPCPESTPLPPQVVGQDGKLTQVSRPNPPNFGPGFGNNAQRAQYEEWLQETQQLLQMQQKFLEEKIGAHRKSKKALSAKQRTAKKAGREFPEEDAEQLKHVTEQQGVVQKQLEQVTIPHLLPALRMVCLFSIEIVEKTKQKLLTFTPPKKSCAVVKRSHVSFYIFYAFFQIRKQQKEHAELIEEYRVKQQQSNIPPIMSGMHPVPGPAGMVPSGPPMVPGRPQMVQPPVNTMMQMPLHPGQPNAPSCMPNPPPGWHPGPPMPMSGPGMPPILPPQVPVGNPGQPHQMPMGNMAPHPQMSGDPQAQPAPPVSMKHMQTGPVKFDDNNPFSDSFQERERRERLREQQERQRVQLMQEIERQRALKHRMEMEQQGMMSTDGNMAPLSQMPFFNSDLPQDFMQPQRPAMQQQQHPGPMFPQQQGMQLGMGSPSGPCIQGERRAIVGNGMMPRDIGHGFGPDNPALQAANFPHAQPRPRQFSGPGMLLQMPGEGPPFGGDTATPLPSNFPGSGQSLIQLYSNIIPDEKGKSKRNRKKKKDDDADSIKTPSTPHSDLTAPLTPCVSDTSSTPTRSANIFSEQDLSRSPLLGSSTPSHSELERQLSGGQSGQSGASADAARAHAQDHDRILTNIKLEQMDVSECHGPRDGHLTSDMSSVKEEANKGSGSPFSAGQSPNKGEAGNELLKHLLKNKSTPPPGISQQRSEESQRSEEEDPADCKSLLRQSSMDSNGVSLTVNFPGPLLSDQEKKKGRNKRSQKGGEKPVSRYKKRKKDGEEKQLMHPGSDSVMTQIKQQLSLLPLMEPLIGVNFANFAPYGSGQLNGENLLSGSFGSASLDGVSDYYSQLAYKQSNLSNPPTPPASLPPTPPPVNQQKMINGYATTEELASKAAAMVSKGMVPKPLHVPFRTEEDLLARAIAQGPKTVDVPASLPTPPHNNQEELSRQDPCKDRDTPDSFVPSSSPESVFGMEISRYPDLSLVKEEVPSPCQSPILPMLPPPDGKGSAIKLQDIKTEPSSIFLGHPFGSMSNESRQGLVSVAITLRPAAAENITGVVAAISDLLSVKIPSSYEVSSTPDRGPRVGPQGMESHAAMLYHGQRDNGGLHIRPGQMIRSSGGHEMMQQHAHNFPFHLNRPGLVRGRDEKIPASPGCKPHWCCHCKMVVLGNGVQKSIKDLPIHIKESGVRLKSEENLVFCSHNCFLLYCSSSALQSRSSVETKELSSPFPVSEHTESLSKTLHQYNNNMSSLDVHCLAQLQPKQSPPPTPRLSFPTAGDTSKMETKSDAIKVTVKLKARPRSHEGWHQGKRQKGLKWRKWTIQVVVPRGNSQLPDEDEIDELLSKLGASLRPPASLRDHRRCCFCHQFGDGLTDGPARLLNLDLDVWVHLNCALWSTEVYETQAGALINVDLALRRGQSVRCAYCQHTGATSGCHRLRCTNVYHFTCALQAQCTFFKDKTMLCHAHRPRGTAGHALEHELRCFAVFRRVYVQRDEVRQLATAVGQPELGYTFRVGSLVSHSMGQLTPLQMAAFHSSTAIFPVGYEACRIYWSMRHGNRRCRYVCSVDDKEGTPEFSIRVIEQGYKDLLLTDTSANGVWDKVLGPVADKRTESGTLKLFPVYLKGEDLFGLTVSAVAKITESLPGVEACERYSFRYGRNPLVELPLMLNPAGSARAQPRTSSPYTSLVIRPQPQTVSSSSARSNQNVAQGEGNKPPVVHPRSSQYRWMKSEWRANVYLARSRVQGLGLFAARDMEKQTMVIEYNGTILRNEVAIMKEKVYRSQNRAVFMFRIDSEHVVDATCSGGLARYINHSCAPNCVAEVVTFERGHKIIISCVRRIAKGEELCFDYQLECVEGQHKTACHCGAPECRKWIN</sequence>
<dbReference type="EC" id="2.1.1.364" evidence="17"/>
<dbReference type="PROSITE" id="PS50868">
    <property type="entry name" value="POST_SET"/>
    <property type="match status" value="1"/>
</dbReference>
<protein>
    <recommendedName>
        <fullName evidence="17">[histone H3]-lysine(4) N-methyltransferase</fullName>
        <ecNumber evidence="17">2.1.1.364</ecNumber>
    </recommendedName>
</protein>
<dbReference type="PANTHER" id="PTHR45888">
    <property type="entry name" value="HL01030P-RELATED"/>
    <property type="match status" value="1"/>
</dbReference>